<reference evidence="4 5" key="1">
    <citation type="submission" date="2023-01" db="EMBL/GenBank/DDBJ databases">
        <authorList>
            <person name="Whitehead M."/>
        </authorList>
    </citation>
    <scope>NUCLEOTIDE SEQUENCE [LARGE SCALE GENOMIC DNA]</scope>
</reference>
<dbReference type="AlphaFoldDB" id="A0AAV0VV85"/>
<dbReference type="SMART" id="SM01017">
    <property type="entry name" value="Arrestin_C"/>
    <property type="match status" value="1"/>
</dbReference>
<dbReference type="Proteomes" id="UP001160148">
    <property type="component" value="Unassembled WGS sequence"/>
</dbReference>
<keyword evidence="5" id="KW-1185">Reference proteome</keyword>
<name>A0AAV0VV85_9HEMI</name>
<dbReference type="GO" id="GO:0015031">
    <property type="term" value="P:protein transport"/>
    <property type="evidence" value="ECO:0007669"/>
    <property type="project" value="TreeGrafter"/>
</dbReference>
<dbReference type="PANTHER" id="PTHR11188:SF176">
    <property type="entry name" value="ARRESTIN DOMAIN-CONTAINING PROTEIN 1"/>
    <property type="match status" value="1"/>
</dbReference>
<dbReference type="SUPFAM" id="SSF81296">
    <property type="entry name" value="E set domains"/>
    <property type="match status" value="2"/>
</dbReference>
<accession>A0AAV0VV85</accession>
<evidence type="ECO:0000313" key="5">
    <source>
        <dbReference type="Proteomes" id="UP001160148"/>
    </source>
</evidence>
<dbReference type="InterPro" id="IPR011021">
    <property type="entry name" value="Arrestin-like_N"/>
</dbReference>
<dbReference type="InterPro" id="IPR014756">
    <property type="entry name" value="Ig_E-set"/>
</dbReference>
<evidence type="ECO:0000256" key="2">
    <source>
        <dbReference type="ARBA" id="ARBA00022606"/>
    </source>
</evidence>
<evidence type="ECO:0000313" key="4">
    <source>
        <dbReference type="EMBL" id="CAI6347107.1"/>
    </source>
</evidence>
<dbReference type="InterPro" id="IPR050357">
    <property type="entry name" value="Arrestin_domain-protein"/>
</dbReference>
<sequence length="410" mass="46225">MGVENVQIIFDDPTAVFTPGQTITGRVLIVISSSVKIKNIKLKFRGEANVRWTETKSRTRTQTRNNNRGENHSVSYHAREEYFKNKFFLVGAKGESQLEVGEYVYPFNFSLPHELPSTFKGVYGKVFYIAKVKINIPWRTNIEKELMFEVISPTHLNNEPSLAKPKTALKEKYYCCCLCKSGPMTLIVHIPGSGFLPGQSIPVTVELDNNSNVDVDTIKIKLDRTLEYRSQFPSSKINYEHNEIVNVYIDGVEKHDSKTRVEQLQIPNGLTVPNLKHCEIITDKYFLNVEAHVKGAHLNEVASIKIQLGSTPLTIASNDRQFDYSFQPSNPLPSVGVNEPISVPGYAQLVVPSNQLYTVPQNASFHNAENGMIFVQNIQLSEFPNPPPPYQFSEDPEITSAIPMTTIEKF</sequence>
<proteinExistence type="inferred from homology"/>
<dbReference type="PANTHER" id="PTHR11188">
    <property type="entry name" value="ARRESTIN DOMAIN CONTAINING PROTEIN"/>
    <property type="match status" value="1"/>
</dbReference>
<dbReference type="InterPro" id="IPR014752">
    <property type="entry name" value="Arrestin-like_C"/>
</dbReference>
<protein>
    <recommendedName>
        <fullName evidence="3">Arrestin C-terminal-like domain-containing protein</fullName>
    </recommendedName>
</protein>
<gene>
    <name evidence="4" type="ORF">MEUPH1_LOCUS3929</name>
</gene>
<comment type="caution">
    <text evidence="4">The sequence shown here is derived from an EMBL/GenBank/DDBJ whole genome shotgun (WGS) entry which is preliminary data.</text>
</comment>
<dbReference type="GO" id="GO:0005737">
    <property type="term" value="C:cytoplasm"/>
    <property type="evidence" value="ECO:0007669"/>
    <property type="project" value="TreeGrafter"/>
</dbReference>
<feature type="domain" description="Arrestin C-terminal-like" evidence="3">
    <location>
        <begin position="180"/>
        <end position="313"/>
    </location>
</feature>
<evidence type="ECO:0000259" key="3">
    <source>
        <dbReference type="SMART" id="SM01017"/>
    </source>
</evidence>
<keyword evidence="2" id="KW-0716">Sensory transduction</keyword>
<comment type="similarity">
    <text evidence="1">Belongs to the arrestin family.</text>
</comment>
<dbReference type="Pfam" id="PF02752">
    <property type="entry name" value="Arrestin_C"/>
    <property type="match status" value="1"/>
</dbReference>
<dbReference type="Pfam" id="PF00339">
    <property type="entry name" value="Arrestin_N"/>
    <property type="match status" value="1"/>
</dbReference>
<organism evidence="4 5">
    <name type="scientific">Macrosiphum euphorbiae</name>
    <name type="common">potato aphid</name>
    <dbReference type="NCBI Taxonomy" id="13131"/>
    <lineage>
        <taxon>Eukaryota</taxon>
        <taxon>Metazoa</taxon>
        <taxon>Ecdysozoa</taxon>
        <taxon>Arthropoda</taxon>
        <taxon>Hexapoda</taxon>
        <taxon>Insecta</taxon>
        <taxon>Pterygota</taxon>
        <taxon>Neoptera</taxon>
        <taxon>Paraneoptera</taxon>
        <taxon>Hemiptera</taxon>
        <taxon>Sternorrhyncha</taxon>
        <taxon>Aphidomorpha</taxon>
        <taxon>Aphidoidea</taxon>
        <taxon>Aphididae</taxon>
        <taxon>Macrosiphini</taxon>
        <taxon>Macrosiphum</taxon>
    </lineage>
</organism>
<dbReference type="InterPro" id="IPR011022">
    <property type="entry name" value="Arrestin_C-like"/>
</dbReference>
<dbReference type="Gene3D" id="2.60.40.640">
    <property type="match status" value="2"/>
</dbReference>
<evidence type="ECO:0000256" key="1">
    <source>
        <dbReference type="ARBA" id="ARBA00005298"/>
    </source>
</evidence>
<dbReference type="EMBL" id="CARXXK010000001">
    <property type="protein sequence ID" value="CAI6347107.1"/>
    <property type="molecule type" value="Genomic_DNA"/>
</dbReference>